<dbReference type="AlphaFoldDB" id="A0AAN0K591"/>
<evidence type="ECO:0000256" key="6">
    <source>
        <dbReference type="ARBA" id="ARBA00022771"/>
    </source>
</evidence>
<dbReference type="GO" id="GO:0099536">
    <property type="term" value="P:synaptic signaling"/>
    <property type="evidence" value="ECO:0007669"/>
    <property type="project" value="TreeGrafter"/>
</dbReference>
<dbReference type="PROSITE" id="PS50135">
    <property type="entry name" value="ZF_ZZ_2"/>
    <property type="match status" value="1"/>
</dbReference>
<feature type="region of interest" description="Disordered" evidence="9">
    <location>
        <begin position="280"/>
        <end position="302"/>
    </location>
</feature>
<reference evidence="12" key="1">
    <citation type="journal article" date="2010" name="Nature">
        <title>The Amphimedon queenslandica genome and the evolution of animal complexity.</title>
        <authorList>
            <person name="Srivastava M."/>
            <person name="Simakov O."/>
            <person name="Chapman J."/>
            <person name="Fahey B."/>
            <person name="Gauthier M.E."/>
            <person name="Mitros T."/>
            <person name="Richards G.S."/>
            <person name="Conaco C."/>
            <person name="Dacre M."/>
            <person name="Hellsten U."/>
            <person name="Larroux C."/>
            <person name="Putnam N.H."/>
            <person name="Stanke M."/>
            <person name="Adamska M."/>
            <person name="Darling A."/>
            <person name="Degnan S.M."/>
            <person name="Oakley T.H."/>
            <person name="Plachetzki D.C."/>
            <person name="Zhai Y."/>
            <person name="Adamski M."/>
            <person name="Calcino A."/>
            <person name="Cummins S.F."/>
            <person name="Goodstein D.M."/>
            <person name="Harris C."/>
            <person name="Jackson D.J."/>
            <person name="Leys S.P."/>
            <person name="Shu S."/>
            <person name="Woodcroft B.J."/>
            <person name="Vervoort M."/>
            <person name="Kosik K.S."/>
            <person name="Manning G."/>
            <person name="Degnan B.M."/>
            <person name="Rokhsar D.S."/>
        </authorList>
    </citation>
    <scope>NUCLEOTIDE SEQUENCE [LARGE SCALE GENOMIC DNA]</scope>
</reference>
<dbReference type="Pfam" id="PF00569">
    <property type="entry name" value="ZZ"/>
    <property type="match status" value="1"/>
</dbReference>
<dbReference type="GO" id="GO:0005886">
    <property type="term" value="C:plasma membrane"/>
    <property type="evidence" value="ECO:0007669"/>
    <property type="project" value="TreeGrafter"/>
</dbReference>
<evidence type="ECO:0000256" key="7">
    <source>
        <dbReference type="ARBA" id="ARBA00022833"/>
    </source>
</evidence>
<proteinExistence type="inferred from homology"/>
<dbReference type="Proteomes" id="UP000007879">
    <property type="component" value="Unassembled WGS sequence"/>
</dbReference>
<dbReference type="Pfam" id="PF05605">
    <property type="entry name" value="zf-Di19"/>
    <property type="match status" value="1"/>
</dbReference>
<dbReference type="CDD" id="cd02338">
    <property type="entry name" value="ZZ_PCMF_like"/>
    <property type="match status" value="1"/>
</dbReference>
<keyword evidence="5" id="KW-0479">Metal-binding</keyword>
<dbReference type="GO" id="GO:0045202">
    <property type="term" value="C:synapse"/>
    <property type="evidence" value="ECO:0007669"/>
    <property type="project" value="GOC"/>
</dbReference>
<evidence type="ECO:0000313" key="12">
    <source>
        <dbReference type="Proteomes" id="UP000007879"/>
    </source>
</evidence>
<evidence type="ECO:0000256" key="5">
    <source>
        <dbReference type="ARBA" id="ARBA00022723"/>
    </source>
</evidence>
<dbReference type="GO" id="GO:0061630">
    <property type="term" value="F:ubiquitin protein ligase activity"/>
    <property type="evidence" value="ECO:0007669"/>
    <property type="project" value="UniProtKB-EC"/>
</dbReference>
<accession>A0AAN0K591</accession>
<evidence type="ECO:0000256" key="9">
    <source>
        <dbReference type="SAM" id="MobiDB-lite"/>
    </source>
</evidence>
<dbReference type="GO" id="GO:0008270">
    <property type="term" value="F:zinc ion binding"/>
    <property type="evidence" value="ECO:0007669"/>
    <property type="project" value="UniProtKB-KW"/>
</dbReference>
<feature type="domain" description="ZZ-type" evidence="10">
    <location>
        <begin position="8"/>
        <end position="65"/>
    </location>
</feature>
<sequence length="357" mass="39295">MSRHPSKHSGISCDSCGKSAFPGKRYKCLTCYDFDLCQDCYEGGETGTSQHNTDHPMQVILTKVEADIFYGGESHSVEQPQSFTCPLCGEVGFSDSEFRDHVTRQHADSSNVQEVICPVCAAYPGGNPNHQTRDFSGHLMLDHSLTLRDADLDQGGMHNRVRRMMVRRRGGGERYGFFRESQVSQQDGSVDPLSELLSHLGGGGGRRLPSDIPPHIQQLLEHQERQQTFERASPLRRPVYRKILVGRGGGGNRGAGGTHSLFNPSHRELLEFTRGAGGVAVGGGAKDDNRNDHSACGSRSQSDESAYLLNNYQDTILSDTEQKLVERDRTNKSLFVQELLLSSLAFSSSSSSDDEET</sequence>
<organism evidence="11 12">
    <name type="scientific">Amphimedon queenslandica</name>
    <name type="common">Sponge</name>
    <dbReference type="NCBI Taxonomy" id="400682"/>
    <lineage>
        <taxon>Eukaryota</taxon>
        <taxon>Metazoa</taxon>
        <taxon>Porifera</taxon>
        <taxon>Demospongiae</taxon>
        <taxon>Heteroscleromorpha</taxon>
        <taxon>Haplosclerida</taxon>
        <taxon>Niphatidae</taxon>
        <taxon>Amphimedon</taxon>
    </lineage>
</organism>
<keyword evidence="4" id="KW-0808">Transferase</keyword>
<dbReference type="InterPro" id="IPR000433">
    <property type="entry name" value="Znf_ZZ"/>
</dbReference>
<dbReference type="SMART" id="SM00291">
    <property type="entry name" value="ZnF_ZZ"/>
    <property type="match status" value="1"/>
</dbReference>
<dbReference type="KEGG" id="aqu:100641963"/>
<keyword evidence="7" id="KW-0862">Zinc</keyword>
<protein>
    <recommendedName>
        <fullName evidence="3">RING-type E3 ubiquitin transferase</fullName>
        <ecNumber evidence="3">2.3.2.27</ecNumber>
    </recommendedName>
</protein>
<dbReference type="PANTHER" id="PTHR12268">
    <property type="entry name" value="E3 UBIQUITIN-PROTEIN LIGASE KCMF1"/>
    <property type="match status" value="1"/>
</dbReference>
<dbReference type="EC" id="2.3.2.27" evidence="3"/>
<comment type="catalytic activity">
    <reaction evidence="1">
        <text>S-ubiquitinyl-[E2 ubiquitin-conjugating enzyme]-L-cysteine + [acceptor protein]-L-lysine = [E2 ubiquitin-conjugating enzyme]-L-cysteine + N(6)-ubiquitinyl-[acceptor protein]-L-lysine.</text>
        <dbReference type="EC" id="2.3.2.27"/>
    </reaction>
</comment>
<dbReference type="InterPro" id="IPR050774">
    <property type="entry name" value="KCMF1/Dystrophin"/>
</dbReference>
<evidence type="ECO:0000313" key="11">
    <source>
        <dbReference type="EnsemblMetazoa" id="XP_019864410.1"/>
    </source>
</evidence>
<keyword evidence="12" id="KW-1185">Reference proteome</keyword>
<reference evidence="11" key="2">
    <citation type="submission" date="2024-06" db="UniProtKB">
        <authorList>
            <consortium name="EnsemblMetazoa"/>
        </authorList>
    </citation>
    <scope>IDENTIFICATION</scope>
</reference>
<dbReference type="InterPro" id="IPR043145">
    <property type="entry name" value="Znf_ZZ_sf"/>
</dbReference>
<evidence type="ECO:0000256" key="1">
    <source>
        <dbReference type="ARBA" id="ARBA00000900"/>
    </source>
</evidence>
<evidence type="ECO:0000259" key="10">
    <source>
        <dbReference type="PROSITE" id="PS50135"/>
    </source>
</evidence>
<evidence type="ECO:0000256" key="4">
    <source>
        <dbReference type="ARBA" id="ARBA00022679"/>
    </source>
</evidence>
<dbReference type="InterPro" id="IPR008598">
    <property type="entry name" value="Di19_Zn-bd"/>
</dbReference>
<dbReference type="Gene3D" id="3.30.60.90">
    <property type="match status" value="1"/>
</dbReference>
<dbReference type="EnsemblMetazoa" id="XM_020008851.1">
    <property type="protein sequence ID" value="XP_019864410.1"/>
    <property type="gene ID" value="LOC100641963"/>
</dbReference>
<name>A0AAN0K591_AMPQE</name>
<dbReference type="PANTHER" id="PTHR12268:SF13">
    <property type="entry name" value="E3 UBIQUITIN-PROTEIN LIGASE KCMF1"/>
    <property type="match status" value="1"/>
</dbReference>
<keyword evidence="6 8" id="KW-0863">Zinc-finger</keyword>
<dbReference type="RefSeq" id="XP_019864410.1">
    <property type="nucleotide sequence ID" value="XM_020008851.1"/>
</dbReference>
<evidence type="ECO:0000256" key="3">
    <source>
        <dbReference type="ARBA" id="ARBA00012483"/>
    </source>
</evidence>
<evidence type="ECO:0000256" key="2">
    <source>
        <dbReference type="ARBA" id="ARBA00010938"/>
    </source>
</evidence>
<evidence type="ECO:0000256" key="8">
    <source>
        <dbReference type="PROSITE-ProRule" id="PRU00228"/>
    </source>
</evidence>
<dbReference type="PROSITE" id="PS01357">
    <property type="entry name" value="ZF_ZZ_1"/>
    <property type="match status" value="1"/>
</dbReference>
<dbReference type="SUPFAM" id="SSF57850">
    <property type="entry name" value="RING/U-box"/>
    <property type="match status" value="1"/>
</dbReference>
<dbReference type="GeneID" id="100641963"/>
<comment type="similarity">
    <text evidence="2">Belongs to the KCMF1 family.</text>
</comment>